<organism evidence="8 9">
    <name type="scientific">Paenibacillus baimaensis</name>
    <dbReference type="NCBI Taxonomy" id="2982185"/>
    <lineage>
        <taxon>Bacteria</taxon>
        <taxon>Bacillati</taxon>
        <taxon>Bacillota</taxon>
        <taxon>Bacilli</taxon>
        <taxon>Bacillales</taxon>
        <taxon>Paenibacillaceae</taxon>
        <taxon>Paenibacillus</taxon>
    </lineage>
</organism>
<proteinExistence type="inferred from homology"/>
<dbReference type="PANTHER" id="PTHR30532">
    <property type="entry name" value="IRON III DICITRATE-BINDING PERIPLASMIC PROTEIN"/>
    <property type="match status" value="1"/>
</dbReference>
<comment type="subcellular location">
    <subcellularLocation>
        <location evidence="1">Cell envelope</location>
    </subcellularLocation>
</comment>
<evidence type="ECO:0000256" key="3">
    <source>
        <dbReference type="ARBA" id="ARBA00022448"/>
    </source>
</evidence>
<evidence type="ECO:0000256" key="4">
    <source>
        <dbReference type="ARBA" id="ARBA00022729"/>
    </source>
</evidence>
<keyword evidence="9" id="KW-1185">Reference proteome</keyword>
<keyword evidence="3" id="KW-0813">Transport</keyword>
<feature type="chain" id="PRO_5045327343" evidence="6">
    <location>
        <begin position="28"/>
        <end position="335"/>
    </location>
</feature>
<evidence type="ECO:0000256" key="6">
    <source>
        <dbReference type="SAM" id="SignalP"/>
    </source>
</evidence>
<dbReference type="Pfam" id="PF01497">
    <property type="entry name" value="Peripla_BP_2"/>
    <property type="match status" value="1"/>
</dbReference>
<dbReference type="InterPro" id="IPR051313">
    <property type="entry name" value="Bact_iron-sidero_bind"/>
</dbReference>
<dbReference type="CDD" id="cd01146">
    <property type="entry name" value="FhuD"/>
    <property type="match status" value="1"/>
</dbReference>
<evidence type="ECO:0000256" key="2">
    <source>
        <dbReference type="ARBA" id="ARBA00008814"/>
    </source>
</evidence>
<dbReference type="SUPFAM" id="SSF53807">
    <property type="entry name" value="Helical backbone' metal receptor"/>
    <property type="match status" value="1"/>
</dbReference>
<feature type="domain" description="Fe/B12 periplasmic-binding" evidence="7">
    <location>
        <begin position="73"/>
        <end position="335"/>
    </location>
</feature>
<dbReference type="PROSITE" id="PS50983">
    <property type="entry name" value="FE_B12_PBP"/>
    <property type="match status" value="1"/>
</dbReference>
<keyword evidence="4 6" id="KW-0732">Signal</keyword>
<sequence>MFSGNGSFRIKSAALIAVVFALSIVLAACGQSAAPQPADTSKQGAAPAAATTEGPRKIKHIMGETEVPAQPKKVIVLTNEGTEALLALGVKPIAAVDSYYGNPWYDHIKADMEGVKNIGGESQPNLELIASLKPDLILGNKMRHEKIYEQLKAIAPTVYTETLRGEWKSNFQVYADALNKKAEGDKVISAFDKRIDDFKQKAGDKLKEKVAVVRFMGGKTRYYYGEMFTGVIFRQIGIPRNDPKSDEKSFEDITKERLTELDTADKVFYFTYDVGDGKGKKQEEEWMNDPLWKNLKVVKENKLVKVSDATWNTSGGVKAANLMLDDMYKIYDVKP</sequence>
<evidence type="ECO:0000256" key="5">
    <source>
        <dbReference type="SAM" id="MobiDB-lite"/>
    </source>
</evidence>
<feature type="region of interest" description="Disordered" evidence="5">
    <location>
        <begin position="34"/>
        <end position="54"/>
    </location>
</feature>
<reference evidence="8 9" key="1">
    <citation type="submission" date="2022-09" db="EMBL/GenBank/DDBJ databases">
        <authorList>
            <person name="Han X.L."/>
            <person name="Wang Q."/>
            <person name="Lu T."/>
        </authorList>
    </citation>
    <scope>NUCLEOTIDE SEQUENCE [LARGE SCALE GENOMIC DNA]</scope>
    <source>
        <strain evidence="8 9">WQ 127069</strain>
    </source>
</reference>
<comment type="caution">
    <text evidence="8">The sequence shown here is derived from an EMBL/GenBank/DDBJ whole genome shotgun (WGS) entry which is preliminary data.</text>
</comment>
<accession>A0ABT2UU81</accession>
<evidence type="ECO:0000256" key="1">
    <source>
        <dbReference type="ARBA" id="ARBA00004196"/>
    </source>
</evidence>
<dbReference type="Proteomes" id="UP001652445">
    <property type="component" value="Unassembled WGS sequence"/>
</dbReference>
<protein>
    <submittedName>
        <fullName evidence="8">Iron-siderophore ABC transporter substrate-binding protein</fullName>
    </submittedName>
</protein>
<name>A0ABT2UU81_9BACL</name>
<dbReference type="InterPro" id="IPR002491">
    <property type="entry name" value="ABC_transptr_periplasmic_BD"/>
</dbReference>
<evidence type="ECO:0000313" key="9">
    <source>
        <dbReference type="Proteomes" id="UP001652445"/>
    </source>
</evidence>
<feature type="signal peptide" evidence="6">
    <location>
        <begin position="1"/>
        <end position="27"/>
    </location>
</feature>
<dbReference type="PANTHER" id="PTHR30532:SF21">
    <property type="entry name" value="SIDEROPHORE-BINDING LIPOPROTEIN YFIY-RELATED"/>
    <property type="match status" value="1"/>
</dbReference>
<dbReference type="EMBL" id="JAOQIO010000124">
    <property type="protein sequence ID" value="MCU6798097.1"/>
    <property type="molecule type" value="Genomic_DNA"/>
</dbReference>
<dbReference type="Gene3D" id="3.40.50.1980">
    <property type="entry name" value="Nitrogenase molybdenum iron protein domain"/>
    <property type="match status" value="2"/>
</dbReference>
<gene>
    <name evidence="8" type="ORF">OB236_38820</name>
</gene>
<evidence type="ECO:0000259" key="7">
    <source>
        <dbReference type="PROSITE" id="PS50983"/>
    </source>
</evidence>
<evidence type="ECO:0000313" key="8">
    <source>
        <dbReference type="EMBL" id="MCU6798097.1"/>
    </source>
</evidence>
<dbReference type="RefSeq" id="WP_262688762.1">
    <property type="nucleotide sequence ID" value="NZ_JAOQIO010000124.1"/>
</dbReference>
<comment type="similarity">
    <text evidence="2">Belongs to the bacterial solute-binding protein 8 family.</text>
</comment>